<dbReference type="AlphaFoldDB" id="A0ABC9WGP0"/>
<keyword evidence="4" id="KW-1185">Reference proteome</keyword>
<organism evidence="3 4">
    <name type="scientific">Grus japonensis</name>
    <name type="common">Japanese crane</name>
    <name type="synonym">Red-crowned crane</name>
    <dbReference type="NCBI Taxonomy" id="30415"/>
    <lineage>
        <taxon>Eukaryota</taxon>
        <taxon>Metazoa</taxon>
        <taxon>Chordata</taxon>
        <taxon>Craniata</taxon>
        <taxon>Vertebrata</taxon>
        <taxon>Euteleostomi</taxon>
        <taxon>Archelosauria</taxon>
        <taxon>Archosauria</taxon>
        <taxon>Dinosauria</taxon>
        <taxon>Saurischia</taxon>
        <taxon>Theropoda</taxon>
        <taxon>Coelurosauria</taxon>
        <taxon>Aves</taxon>
        <taxon>Neognathae</taxon>
        <taxon>Neoaves</taxon>
        <taxon>Gruiformes</taxon>
        <taxon>Gruidae</taxon>
        <taxon>Grus</taxon>
    </lineage>
</organism>
<evidence type="ECO:0000256" key="2">
    <source>
        <dbReference type="SAM" id="Phobius"/>
    </source>
</evidence>
<gene>
    <name evidence="3" type="ORF">GRJ2_000905400</name>
</gene>
<dbReference type="Proteomes" id="UP001623348">
    <property type="component" value="Unassembled WGS sequence"/>
</dbReference>
<keyword evidence="2" id="KW-0472">Membrane</keyword>
<protein>
    <submittedName>
        <fullName evidence="3">Uncharacterized protein</fullName>
    </submittedName>
</protein>
<proteinExistence type="predicted"/>
<name>A0ABC9WGP0_GRUJA</name>
<feature type="transmembrane region" description="Helical" evidence="2">
    <location>
        <begin position="40"/>
        <end position="60"/>
    </location>
</feature>
<evidence type="ECO:0000313" key="4">
    <source>
        <dbReference type="Proteomes" id="UP001623348"/>
    </source>
</evidence>
<keyword evidence="2" id="KW-1133">Transmembrane helix</keyword>
<evidence type="ECO:0000256" key="1">
    <source>
        <dbReference type="SAM" id="MobiDB-lite"/>
    </source>
</evidence>
<evidence type="ECO:0000313" key="3">
    <source>
        <dbReference type="EMBL" id="GAB0184401.1"/>
    </source>
</evidence>
<comment type="caution">
    <text evidence="3">The sequence shown here is derived from an EMBL/GenBank/DDBJ whole genome shotgun (WGS) entry which is preliminary data.</text>
</comment>
<dbReference type="EMBL" id="BAAFJT010000002">
    <property type="protein sequence ID" value="GAB0184401.1"/>
    <property type="molecule type" value="Genomic_DNA"/>
</dbReference>
<reference evidence="3 4" key="1">
    <citation type="submission" date="2024-06" db="EMBL/GenBank/DDBJ databases">
        <title>The draft genome of Grus japonensis, version 3.</title>
        <authorList>
            <person name="Nabeshima K."/>
            <person name="Suzuki S."/>
            <person name="Onuma M."/>
        </authorList>
    </citation>
    <scope>NUCLEOTIDE SEQUENCE [LARGE SCALE GENOMIC DNA]</scope>
    <source>
        <strain evidence="3 4">451A</strain>
    </source>
</reference>
<keyword evidence="2" id="KW-0812">Transmembrane</keyword>
<sequence length="87" mass="9801">MHAESHQRHGSANGQFFKRERLPGCVPVCRAARKSRFNDILNLIIVGYHSGMMSLSLVVFTTTSPQMMKRSERTENEGLISQNKIPA</sequence>
<feature type="region of interest" description="Disordered" evidence="1">
    <location>
        <begin position="68"/>
        <end position="87"/>
    </location>
</feature>
<accession>A0ABC9WGP0</accession>